<reference evidence="1 2" key="1">
    <citation type="journal article" date="2022" name="Int. J. Syst. Evol. Microbiol.">
        <title>Pseudomonas aegrilactucae sp. nov. and Pseudomonas morbosilactucae sp. nov., pathogens causing bacterial rot of lettuce in Japan.</title>
        <authorList>
            <person name="Sawada H."/>
            <person name="Fujikawa T."/>
            <person name="Satou M."/>
        </authorList>
    </citation>
    <scope>NUCLEOTIDE SEQUENCE [LARGE SCALE GENOMIC DNA]</scope>
    <source>
        <strain evidence="1 2">MAFF 302030</strain>
    </source>
</reference>
<dbReference type="EMBL" id="JALQCW010000078">
    <property type="protein sequence ID" value="MCK9801082.1"/>
    <property type="molecule type" value="Genomic_DNA"/>
</dbReference>
<comment type="caution">
    <text evidence="1">The sequence shown here is derived from an EMBL/GenBank/DDBJ whole genome shotgun (WGS) entry which is preliminary data.</text>
</comment>
<reference evidence="1 2" key="2">
    <citation type="journal article" date="2023" name="Plant Pathol.">
        <title>Dismantling and reorganizing Pseudomonas marginalis sensu#lato.</title>
        <authorList>
            <person name="Sawada H."/>
            <person name="Fujikawa T."/>
            <person name="Satou M."/>
        </authorList>
    </citation>
    <scope>NUCLEOTIDE SEQUENCE [LARGE SCALE GENOMIC DNA]</scope>
    <source>
        <strain evidence="1 2">MAFF 302030</strain>
    </source>
</reference>
<sequence length="143" mass="14813">MAFATRLSAPRLLQAVALFVALAGVVTWSSLLLTRAESSAPAAVPPMPAPRSDNPSLQWFSSQPAAVSIKVSGVMAGAHGSVAVLSINDGPPRSVIPGERLTQGVRLVAIEADGVVIEQGSQRSRLKVGTLPDSVALPSLIRR</sequence>
<dbReference type="RefSeq" id="WP_268266653.1">
    <property type="nucleotide sequence ID" value="NZ_JALQCW010000078.1"/>
</dbReference>
<protein>
    <submittedName>
        <fullName evidence="1">General secretion pathway protein GspC</fullName>
    </submittedName>
</protein>
<evidence type="ECO:0000313" key="1">
    <source>
        <dbReference type="EMBL" id="MCK9801082.1"/>
    </source>
</evidence>
<dbReference type="Gene3D" id="2.30.30.830">
    <property type="match status" value="1"/>
</dbReference>
<proteinExistence type="predicted"/>
<organism evidence="1 2">
    <name type="scientific">Pseudomonas morbosilactucae</name>
    <dbReference type="NCBI Taxonomy" id="2938197"/>
    <lineage>
        <taxon>Bacteria</taxon>
        <taxon>Pseudomonadati</taxon>
        <taxon>Pseudomonadota</taxon>
        <taxon>Gammaproteobacteria</taxon>
        <taxon>Pseudomonadales</taxon>
        <taxon>Pseudomonadaceae</taxon>
        <taxon>Pseudomonas</taxon>
    </lineage>
</organism>
<evidence type="ECO:0000313" key="2">
    <source>
        <dbReference type="Proteomes" id="UP001155059"/>
    </source>
</evidence>
<dbReference type="Proteomes" id="UP001155059">
    <property type="component" value="Unassembled WGS sequence"/>
</dbReference>
<gene>
    <name evidence="1" type="ORF">M1B34_26265</name>
</gene>
<dbReference type="AlphaFoldDB" id="A0A9X2C854"/>
<name>A0A9X2C854_9PSED</name>
<accession>A0A9X2C854</accession>